<feature type="region of interest" description="Disordered" evidence="1">
    <location>
        <begin position="1"/>
        <end position="20"/>
    </location>
</feature>
<feature type="region of interest" description="Disordered" evidence="1">
    <location>
        <begin position="1152"/>
        <end position="1199"/>
    </location>
</feature>
<feature type="compositionally biased region" description="Basic and acidic residues" evidence="1">
    <location>
        <begin position="1152"/>
        <end position="1175"/>
    </location>
</feature>
<dbReference type="KEGG" id="cvn:111101032"/>
<protein>
    <submittedName>
        <fullName evidence="3">Uncharacterized protein LOC111101032</fullName>
    </submittedName>
</protein>
<feature type="region of interest" description="Disordered" evidence="1">
    <location>
        <begin position="1463"/>
        <end position="1495"/>
    </location>
</feature>
<dbReference type="GeneID" id="111101032"/>
<dbReference type="RefSeq" id="XP_022288963.1">
    <property type="nucleotide sequence ID" value="XM_022433255.1"/>
</dbReference>
<reference evidence="3" key="1">
    <citation type="submission" date="2025-08" db="UniProtKB">
        <authorList>
            <consortium name="RefSeq"/>
        </authorList>
    </citation>
    <scope>IDENTIFICATION</scope>
    <source>
        <tissue evidence="3">Whole sample</tissue>
    </source>
</reference>
<feature type="region of interest" description="Disordered" evidence="1">
    <location>
        <begin position="1358"/>
        <end position="1377"/>
    </location>
</feature>
<proteinExistence type="predicted"/>
<accession>A0A8B8AEN3</accession>
<evidence type="ECO:0000313" key="2">
    <source>
        <dbReference type="Proteomes" id="UP000694844"/>
    </source>
</evidence>
<keyword evidence="2" id="KW-1185">Reference proteome</keyword>
<sequence>MSEQSPTQIPCKELDPPVDPKVAKDLDGNIVYYLPDNPDPITMKTRVSDLQTPCKTTEQVISLSPVKGGNSNVVTINTESILGRFDPDTLNSLMLNQILDEVVENPNAAAESLSVPDSGVTPLEVPPLSTQGMSSHATFESTTSKSSSISSYNLNVNQCVNSVGPGTLVAIPQENTTPVTQALPDMKTLSTILKKQPSSATLSQSVAIPLSELTVDQSSSQMKDSEISLSSNNTASILDPSALSQSEVVSNPVLTNSNSSASGESLGTFQNVIAEQGSVQSHNNFNSLTVTSTQNVPLQEHPISQLCTAFSTYQPVEVISTPSSQYQQSIMSTTKSVPQLEGTMASTSLCSYIQSSHNLDPNTPLVRESQGSVPQNLTDQNMNNIQLPSEIAELFQGRKQISAKTPLSNHCNQNKGMARKFQHHSRNGFKQNSGLPVPNIPGSLCSLPSLPASTFTQGQHYSQTLPTGVSQFHPTGLESPLAPTQPPPPYMRNFTSLGFNSPANGALLRRTASCLSSPIPSSSMQRYPLSFYSPRPQSSTQGFFMGTFPGYSQNGGFMTNGQRSQQPSRPKQSLKLMPKNQMMEVKKTISTYWPDFSNYPEVCVCEKCDLGTEIHVDQIWLYMNQMYYLPQIHVLAIGCDELVGILREDKYFVSVREVIYRLIPKFQRDVENYLLQARCEVDTMTGEEFAYLMQRGCIDSQIYEIISLESLREMCRFLLNSQSELSSETRKLTEAATGVYYRKILEKHTRCSRCGGAVKCNDLLDRYEAVDCPVGITYKEQKMALLQKEVIENSPKKKSAAMVQKPQQKITAQIEKIKIGRLLVGGTQFNTFQIKDKCFVSLRELVAYKLLTLQVLQSRLESLSYRPRPAPGFVDKYFIQNNIEAYNTLWIDTVIVRCMCCFGQQKTQMPLQKHFKCGDLEVTWDKELEGLDEGDMKGVVYTLNPDTVTISNKKFLQAKVTPKPVVSNDKETKLTMGPKRTGREKPLIIKMRDLQPSKQVNFVRRTGQLTSKTCMIDEQKISDSNENSPMKTQTKIIRDVNLGSTSLGQDVNSNTSSLNNFSSGMESQNAQPTMTEESILEIAAREAMLIPSDLDDTDGTEYPITVDSVIQSIGMSDGLPSEEYVMEEIEREGLNIFDGVLSVSMCGDNGSKVEEITDKQPDKRKELNTSSRKLESGQIQSSTSTKKGKEGRKKRVPKRFEEYDLDTNNISQNDHGNKIRYYENMPRKKDQKMKKLRVFRAPSFRNHLKKIEKEEAVLSVIKHSEMEGISEMISRNQEEAASVSPVADDEEVTITEENKKTTPENNGETTDLDTVISVSVTEPSEHSLSAESPFQNEMSLDQINENNIEKLCSPIKELGNNSDTSSPNTSFTSLSENSKTSRYRRACDKVAALESSQDECRILHMLATVAEVVNESGDEKGALSDQKPEGEDPVMEACDISATVVEPSAVCESVQSAADIVDSLPDAPSNREQLSLSHDQGSHSERSFSNNYEGVSEPVEEDFTVIDNTDYSPILISEDEVSDGDNEPVTMSQEKKLEQFISAVNKYIDIVEIQTEPGIITSKIRFLQGANLVFPDLYGAKNPQRRKDFAVLLNEILYHQNELNKKSQEDITCKSSQPKNTSCSSSVESTPTAKRKKMA</sequence>
<feature type="compositionally biased region" description="Polar residues" evidence="1">
    <location>
        <begin position="1470"/>
        <end position="1479"/>
    </location>
</feature>
<evidence type="ECO:0000256" key="1">
    <source>
        <dbReference type="SAM" id="MobiDB-lite"/>
    </source>
</evidence>
<organism evidence="2 3">
    <name type="scientific">Crassostrea virginica</name>
    <name type="common">Eastern oyster</name>
    <dbReference type="NCBI Taxonomy" id="6565"/>
    <lineage>
        <taxon>Eukaryota</taxon>
        <taxon>Metazoa</taxon>
        <taxon>Spiralia</taxon>
        <taxon>Lophotrochozoa</taxon>
        <taxon>Mollusca</taxon>
        <taxon>Bivalvia</taxon>
        <taxon>Autobranchia</taxon>
        <taxon>Pteriomorphia</taxon>
        <taxon>Ostreida</taxon>
        <taxon>Ostreoidea</taxon>
        <taxon>Ostreidae</taxon>
        <taxon>Crassostrea</taxon>
    </lineage>
</organism>
<feature type="region of interest" description="Disordered" evidence="1">
    <location>
        <begin position="1607"/>
        <end position="1639"/>
    </location>
</feature>
<gene>
    <name evidence="3" type="primary">LOC111101032</name>
</gene>
<evidence type="ECO:0000313" key="3">
    <source>
        <dbReference type="RefSeq" id="XP_022288963.1"/>
    </source>
</evidence>
<feature type="compositionally biased region" description="Polar residues" evidence="1">
    <location>
        <begin position="1613"/>
        <end position="1632"/>
    </location>
</feature>
<name>A0A8B8AEN3_CRAVI</name>
<dbReference type="Proteomes" id="UP000694844">
    <property type="component" value="Chromosome 6"/>
</dbReference>
<feature type="compositionally biased region" description="Polar residues" evidence="1">
    <location>
        <begin position="1359"/>
        <end position="1377"/>
    </location>
</feature>
<dbReference type="OrthoDB" id="6152983at2759"/>